<name>A0A1Q9LKH8_9PSEU</name>
<organism evidence="1 2">
    <name type="scientific">Actinokineospora bangkokensis</name>
    <dbReference type="NCBI Taxonomy" id="1193682"/>
    <lineage>
        <taxon>Bacteria</taxon>
        <taxon>Bacillati</taxon>
        <taxon>Actinomycetota</taxon>
        <taxon>Actinomycetes</taxon>
        <taxon>Pseudonocardiales</taxon>
        <taxon>Pseudonocardiaceae</taxon>
        <taxon>Actinokineospora</taxon>
    </lineage>
</organism>
<proteinExistence type="predicted"/>
<keyword evidence="2" id="KW-1185">Reference proteome</keyword>
<evidence type="ECO:0000313" key="1">
    <source>
        <dbReference type="EMBL" id="OLR92504.1"/>
    </source>
</evidence>
<reference evidence="1 2" key="1">
    <citation type="submission" date="2016-10" db="EMBL/GenBank/DDBJ databases">
        <title>The Draft Genome Sequence of Actinokineospora bangkokensis 44EHWT reveals the biosynthetic pathway of antifungal compounds Thailandins with unusual extender unit butylmalonyl-CoA.</title>
        <authorList>
            <person name="Greule A."/>
            <person name="Intra B."/>
            <person name="Flemming S."/>
            <person name="Rommel M.G."/>
            <person name="Panbangred W."/>
            <person name="Bechthold A."/>
        </authorList>
    </citation>
    <scope>NUCLEOTIDE SEQUENCE [LARGE SCALE GENOMIC DNA]</scope>
    <source>
        <strain evidence="1 2">44EHW</strain>
    </source>
</reference>
<dbReference type="Gene3D" id="1.10.8.1060">
    <property type="entry name" value="Corynebacterium glutamicum thioredoxin-dependent arsenate reductase, N-terminal domain"/>
    <property type="match status" value="1"/>
</dbReference>
<dbReference type="OrthoDB" id="5198112at2"/>
<accession>A0A1Q9LKH8</accession>
<dbReference type="NCBIfam" id="NF046112">
    <property type="entry name" value="MSMEG_6209_Nter"/>
    <property type="match status" value="1"/>
</dbReference>
<dbReference type="EMBL" id="MKQR01000016">
    <property type="protein sequence ID" value="OLR92504.1"/>
    <property type="molecule type" value="Genomic_DNA"/>
</dbReference>
<dbReference type="AlphaFoldDB" id="A0A1Q9LKH8"/>
<comment type="caution">
    <text evidence="1">The sequence shown here is derived from an EMBL/GenBank/DDBJ whole genome shotgun (WGS) entry which is preliminary data.</text>
</comment>
<dbReference type="RefSeq" id="WP_075975647.1">
    <property type="nucleotide sequence ID" value="NZ_MKQR01000016.1"/>
</dbReference>
<evidence type="ECO:0000313" key="2">
    <source>
        <dbReference type="Proteomes" id="UP000186040"/>
    </source>
</evidence>
<sequence length="75" mass="8361">MTDQTESTIDALTSEGLDAHKHQLGERLAGAYQDVPEQQVRARVNAGFERFEDAKVHAFVPILVERRVRAELDGA</sequence>
<protein>
    <submittedName>
        <fullName evidence="1">Uncharacterized protein</fullName>
    </submittedName>
</protein>
<dbReference type="Proteomes" id="UP000186040">
    <property type="component" value="Unassembled WGS sequence"/>
</dbReference>
<gene>
    <name evidence="1" type="ORF">BJP25_20770</name>
</gene>